<accession>A0A290Z9D8</accession>
<evidence type="ECO:0000313" key="3">
    <source>
        <dbReference type="Proteomes" id="UP000218505"/>
    </source>
</evidence>
<evidence type="ECO:0000313" key="2">
    <source>
        <dbReference type="EMBL" id="ATE55650.1"/>
    </source>
</evidence>
<sequence>MAGLADHDVAQEIWLASPGAVLVRHDLRELAQGIVRRWVDGELTVLELAHGCVSCTLRLDLLPLLESLGGRVVAHLDPALEPEAVCFALREVDVRVDAVVSVVDRATWLADATGEDDMADRGLAAADGDDRTVAQVVVGQAEFADALVLVGDDPDPELDAVLDRLNPRAPRRDRRGLDAAALLDAVPADARRGRFDDGFGALLRGQPPLEPAHGVAVVHFTARRPFHPMRLHDALDVLLDGVVRTRGRVWLVSQPDTALWLESAGGGLNVGNLGCWLAAFDDWSDAPVERRLAAAADWDPEFGDRAQELVVITRSASPDEITAVLRDALVTDEELALADELEFADPFAEWRDESNRNDEMEEL</sequence>
<gene>
    <name evidence="2" type="ORF">CNX65_22115</name>
</gene>
<reference evidence="2" key="1">
    <citation type="submission" date="2017-09" db="EMBL/GenBank/DDBJ databases">
        <title>Complete Genome Sequence of ansamitocin-producing Bacterium Actinosynnema pretiosum X47.</title>
        <authorList>
            <person name="Cao G."/>
            <person name="Zong G."/>
            <person name="Zhong C."/>
            <person name="Fu J."/>
        </authorList>
    </citation>
    <scope>NUCLEOTIDE SEQUENCE [LARGE SCALE GENOMIC DNA]</scope>
    <source>
        <strain evidence="2">X47</strain>
    </source>
</reference>
<dbReference type="PANTHER" id="PTHR43603:SF1">
    <property type="entry name" value="ZINC-REGULATED GTPASE METALLOPROTEIN ACTIVATOR 1"/>
    <property type="match status" value="1"/>
</dbReference>
<name>A0A290Z9D8_9PSEU</name>
<dbReference type="SMART" id="SM00833">
    <property type="entry name" value="CobW_C"/>
    <property type="match status" value="1"/>
</dbReference>
<dbReference type="AlphaFoldDB" id="A0A290Z9D8"/>
<dbReference type="InterPro" id="IPR051927">
    <property type="entry name" value="Zn_Chap_cDPG_Synth"/>
</dbReference>
<proteinExistence type="predicted"/>
<protein>
    <submittedName>
        <fullName evidence="2">Cobalamin biosynthesis protein CobW</fullName>
    </submittedName>
</protein>
<dbReference type="KEGG" id="apre:CNX65_22115"/>
<dbReference type="Proteomes" id="UP000218505">
    <property type="component" value="Chromosome"/>
</dbReference>
<dbReference type="InterPro" id="IPR011629">
    <property type="entry name" value="CobW-like_C"/>
</dbReference>
<dbReference type="Pfam" id="PF07683">
    <property type="entry name" value="CobW_C"/>
    <property type="match status" value="1"/>
</dbReference>
<dbReference type="NCBIfam" id="NF047431">
    <property type="entry name" value="hiber_recruit"/>
    <property type="match status" value="1"/>
</dbReference>
<dbReference type="EMBL" id="CP023445">
    <property type="protein sequence ID" value="ATE55650.1"/>
    <property type="molecule type" value="Genomic_DNA"/>
</dbReference>
<dbReference type="InterPro" id="IPR027417">
    <property type="entry name" value="P-loop_NTPase"/>
</dbReference>
<dbReference type="SUPFAM" id="SSF90002">
    <property type="entry name" value="Hypothetical protein YjiA, C-terminal domain"/>
    <property type="match status" value="1"/>
</dbReference>
<dbReference type="Gene3D" id="3.40.50.300">
    <property type="entry name" value="P-loop containing nucleotide triphosphate hydrolases"/>
    <property type="match status" value="1"/>
</dbReference>
<organism evidence="2 3">
    <name type="scientific">Actinosynnema pretiosum</name>
    <dbReference type="NCBI Taxonomy" id="42197"/>
    <lineage>
        <taxon>Bacteria</taxon>
        <taxon>Bacillati</taxon>
        <taxon>Actinomycetota</taxon>
        <taxon>Actinomycetes</taxon>
        <taxon>Pseudonocardiales</taxon>
        <taxon>Pseudonocardiaceae</taxon>
        <taxon>Actinosynnema</taxon>
    </lineage>
</organism>
<dbReference type="PANTHER" id="PTHR43603">
    <property type="entry name" value="COBW DOMAIN-CONTAINING PROTEIN DDB_G0274527"/>
    <property type="match status" value="1"/>
</dbReference>
<feature type="domain" description="CobW C-terminal" evidence="1">
    <location>
        <begin position="215"/>
        <end position="329"/>
    </location>
</feature>
<evidence type="ECO:0000259" key="1">
    <source>
        <dbReference type="SMART" id="SM00833"/>
    </source>
</evidence>
<keyword evidence="3" id="KW-1185">Reference proteome</keyword>